<dbReference type="InterPro" id="IPR013024">
    <property type="entry name" value="GGCT-like"/>
</dbReference>
<dbReference type="Gene3D" id="3.10.490.10">
    <property type="entry name" value="Gamma-glutamyl cyclotransferase-like"/>
    <property type="match status" value="1"/>
</dbReference>
<organism evidence="2 3">
    <name type="scientific">Moraxella caprae</name>
    <dbReference type="NCBI Taxonomy" id="90240"/>
    <lineage>
        <taxon>Bacteria</taxon>
        <taxon>Pseudomonadati</taxon>
        <taxon>Pseudomonadota</taxon>
        <taxon>Gammaproteobacteria</taxon>
        <taxon>Moraxellales</taxon>
        <taxon>Moraxellaceae</taxon>
        <taxon>Moraxella</taxon>
    </lineage>
</organism>
<gene>
    <name evidence="2" type="ORF">NCTC12877_01508</name>
</gene>
<proteinExistence type="predicted"/>
<dbReference type="RefSeq" id="WP_029102057.1">
    <property type="nucleotide sequence ID" value="NZ_UGQB01000004.1"/>
</dbReference>
<feature type="domain" description="Gamma-glutamylcyclotransferase AIG2-like" evidence="1">
    <location>
        <begin position="11"/>
        <end position="116"/>
    </location>
</feature>
<name>A0A378QZZ3_9GAMM</name>
<dbReference type="AlphaFoldDB" id="A0A378QZZ3"/>
<evidence type="ECO:0000313" key="3">
    <source>
        <dbReference type="Proteomes" id="UP000254065"/>
    </source>
</evidence>
<dbReference type="EMBL" id="UGQB01000004">
    <property type="protein sequence ID" value="STZ08505.1"/>
    <property type="molecule type" value="Genomic_DNA"/>
</dbReference>
<dbReference type="SUPFAM" id="SSF110857">
    <property type="entry name" value="Gamma-glutamyl cyclotransferase-like"/>
    <property type="match status" value="1"/>
</dbReference>
<dbReference type="Proteomes" id="UP000254065">
    <property type="component" value="Unassembled WGS sequence"/>
</dbReference>
<keyword evidence="3" id="KW-1185">Reference proteome</keyword>
<evidence type="ECO:0000313" key="2">
    <source>
        <dbReference type="EMBL" id="STZ08505.1"/>
    </source>
</evidence>
<protein>
    <submittedName>
        <fullName evidence="2">AIG2-like family</fullName>
    </submittedName>
</protein>
<dbReference type="CDD" id="cd06661">
    <property type="entry name" value="GGCT_like"/>
    <property type="match status" value="1"/>
</dbReference>
<accession>A0A378QZZ3</accession>
<dbReference type="Pfam" id="PF06094">
    <property type="entry name" value="GGACT"/>
    <property type="match status" value="1"/>
</dbReference>
<evidence type="ECO:0000259" key="1">
    <source>
        <dbReference type="Pfam" id="PF06094"/>
    </source>
</evidence>
<dbReference type="InterPro" id="IPR036568">
    <property type="entry name" value="GGCT-like_sf"/>
</dbReference>
<reference evidence="2 3" key="1">
    <citation type="submission" date="2018-06" db="EMBL/GenBank/DDBJ databases">
        <authorList>
            <consortium name="Pathogen Informatics"/>
            <person name="Doyle S."/>
        </authorList>
    </citation>
    <scope>NUCLEOTIDE SEQUENCE [LARGE SCALE GENOMIC DNA]</scope>
    <source>
        <strain evidence="2 3">NCTC12877</strain>
    </source>
</reference>
<dbReference type="InterPro" id="IPR009288">
    <property type="entry name" value="AIG2-like_dom"/>
</dbReference>
<sequence length="125" mass="13862">MENKIPIPNALFVYGTLSPNRPNHHIMTPIVGGEWVSAYAFGELLPNGFGASLGYPALIPADDGQKVQGFIFTSDEMTNHWDKLDDFEGEGYDRVIITAYLETGESVTAYVYALADKEIKSFRQV</sequence>
<dbReference type="STRING" id="1122244.GCA_000426885_00106"/>